<dbReference type="STRING" id="1611254.A0A2G5SDZ9"/>
<dbReference type="EMBL" id="PDUG01000014">
    <property type="protein sequence ID" value="PIC13288.1"/>
    <property type="molecule type" value="Genomic_DNA"/>
</dbReference>
<evidence type="ECO:0000259" key="1">
    <source>
        <dbReference type="Pfam" id="PF07808"/>
    </source>
</evidence>
<comment type="caution">
    <text evidence="2">The sequence shown here is derived from an EMBL/GenBank/DDBJ whole genome shotgun (WGS) entry which is preliminary data.</text>
</comment>
<name>A0A2G5SDZ9_9PELO</name>
<evidence type="ECO:0000313" key="2">
    <source>
        <dbReference type="EMBL" id="PIC13288.1"/>
    </source>
</evidence>
<dbReference type="OrthoDB" id="3366823at2759"/>
<gene>
    <name evidence="2" type="ORF">B9Z55_027913</name>
</gene>
<dbReference type="Pfam" id="PF07808">
    <property type="entry name" value="RED_N"/>
    <property type="match status" value="1"/>
</dbReference>
<sequence>MTLTLDYSLLDKVRSEMNEDDEEDNDDDVEALEMEKKPEGALSLTQGLAQSHSANRMVRSLHRVLFKNEVPLRNDLFAKERTDGVCCGVGR</sequence>
<protein>
    <recommendedName>
        <fullName evidence="1">RED-like N-terminal domain-containing protein</fullName>
    </recommendedName>
</protein>
<accession>A0A2G5SDZ9</accession>
<keyword evidence="3" id="KW-1185">Reference proteome</keyword>
<proteinExistence type="predicted"/>
<feature type="domain" description="RED-like N-terminal" evidence="1">
    <location>
        <begin position="5"/>
        <end position="82"/>
    </location>
</feature>
<reference evidence="3" key="1">
    <citation type="submission" date="2017-10" db="EMBL/GenBank/DDBJ databases">
        <title>Rapid genome shrinkage in a self-fertile nematode reveals novel sperm competition proteins.</title>
        <authorList>
            <person name="Yin D."/>
            <person name="Schwarz E.M."/>
            <person name="Thomas C.G."/>
            <person name="Felde R.L."/>
            <person name="Korf I.F."/>
            <person name="Cutter A.D."/>
            <person name="Schartner C.M."/>
            <person name="Ralston E.J."/>
            <person name="Meyer B.J."/>
            <person name="Haag E.S."/>
        </authorList>
    </citation>
    <scope>NUCLEOTIDE SEQUENCE [LARGE SCALE GENOMIC DNA]</scope>
    <source>
        <strain evidence="3">JU1422</strain>
    </source>
</reference>
<dbReference type="InterPro" id="IPR012916">
    <property type="entry name" value="RED_N"/>
</dbReference>
<dbReference type="AlphaFoldDB" id="A0A2G5SDZ9"/>
<dbReference type="Proteomes" id="UP000230233">
    <property type="component" value="Unassembled WGS sequence"/>
</dbReference>
<evidence type="ECO:0000313" key="3">
    <source>
        <dbReference type="Proteomes" id="UP000230233"/>
    </source>
</evidence>
<organism evidence="2 3">
    <name type="scientific">Caenorhabditis nigoni</name>
    <dbReference type="NCBI Taxonomy" id="1611254"/>
    <lineage>
        <taxon>Eukaryota</taxon>
        <taxon>Metazoa</taxon>
        <taxon>Ecdysozoa</taxon>
        <taxon>Nematoda</taxon>
        <taxon>Chromadorea</taxon>
        <taxon>Rhabditida</taxon>
        <taxon>Rhabditina</taxon>
        <taxon>Rhabditomorpha</taxon>
        <taxon>Rhabditoidea</taxon>
        <taxon>Rhabditidae</taxon>
        <taxon>Peloderinae</taxon>
        <taxon>Caenorhabditis</taxon>
    </lineage>
</organism>